<comment type="caution">
    <text evidence="1">The sequence shown here is derived from an EMBL/GenBank/DDBJ whole genome shotgun (WGS) entry which is preliminary data.</text>
</comment>
<dbReference type="Proteomes" id="UP000624325">
    <property type="component" value="Unassembled WGS sequence"/>
</dbReference>
<organism evidence="1 2">
    <name type="scientific">Asanoa iriomotensis</name>
    <dbReference type="NCBI Taxonomy" id="234613"/>
    <lineage>
        <taxon>Bacteria</taxon>
        <taxon>Bacillati</taxon>
        <taxon>Actinomycetota</taxon>
        <taxon>Actinomycetes</taxon>
        <taxon>Micromonosporales</taxon>
        <taxon>Micromonosporaceae</taxon>
        <taxon>Asanoa</taxon>
    </lineage>
</organism>
<proteinExistence type="predicted"/>
<evidence type="ECO:0000313" key="2">
    <source>
        <dbReference type="Proteomes" id="UP000624325"/>
    </source>
</evidence>
<sequence>MRAAEPLRELATHADNRRRRGRYSALGTSRHPIERGFDMGNTTWDWFNWDWFNWDW</sequence>
<dbReference type="EMBL" id="BONC01000001">
    <property type="protein sequence ID" value="GIF54005.1"/>
    <property type="molecule type" value="Genomic_DNA"/>
</dbReference>
<accession>A0ABQ4BU02</accession>
<gene>
    <name evidence="1" type="ORF">Air01nite_01000</name>
</gene>
<keyword evidence="2" id="KW-1185">Reference proteome</keyword>
<evidence type="ECO:0000313" key="1">
    <source>
        <dbReference type="EMBL" id="GIF54005.1"/>
    </source>
</evidence>
<reference evidence="1 2" key="1">
    <citation type="submission" date="2021-01" db="EMBL/GenBank/DDBJ databases">
        <title>Whole genome shotgun sequence of Asanoa iriomotensis NBRC 100142.</title>
        <authorList>
            <person name="Komaki H."/>
            <person name="Tamura T."/>
        </authorList>
    </citation>
    <scope>NUCLEOTIDE SEQUENCE [LARGE SCALE GENOMIC DNA]</scope>
    <source>
        <strain evidence="1 2">NBRC 100142</strain>
    </source>
</reference>
<protein>
    <submittedName>
        <fullName evidence="1">Uncharacterized protein</fullName>
    </submittedName>
</protein>
<name>A0ABQ4BU02_9ACTN</name>